<reference evidence="1" key="1">
    <citation type="submission" date="2022-02" db="EMBL/GenBank/DDBJ databases">
        <title>Plant Genome Project.</title>
        <authorList>
            <person name="Zhang R.-G."/>
        </authorList>
    </citation>
    <scope>NUCLEOTIDE SEQUENCE</scope>
    <source>
        <strain evidence="1">AT1</strain>
    </source>
</reference>
<dbReference type="EMBL" id="CM046397">
    <property type="protein sequence ID" value="KAI8533912.1"/>
    <property type="molecule type" value="Genomic_DNA"/>
</dbReference>
<evidence type="ECO:0000313" key="2">
    <source>
        <dbReference type="Proteomes" id="UP001062846"/>
    </source>
</evidence>
<comment type="caution">
    <text evidence="1">The sequence shown here is derived from an EMBL/GenBank/DDBJ whole genome shotgun (WGS) entry which is preliminary data.</text>
</comment>
<sequence>MIDRKDIKRLNLKSLRLQIRLVSQEPALFAASVFDNYACGKDRATEAEVIEAARAANVHAFVIRLHYSFLPPYRENFMSKLPFFRMRERY</sequence>
<keyword evidence="2" id="KW-1185">Reference proteome</keyword>
<accession>A0ACC0LZY5</accession>
<gene>
    <name evidence="1" type="ORF">RHMOL_Rhmol10G0047500</name>
</gene>
<evidence type="ECO:0000313" key="1">
    <source>
        <dbReference type="EMBL" id="KAI8533912.1"/>
    </source>
</evidence>
<protein>
    <submittedName>
        <fullName evidence="1">Uncharacterized protein</fullName>
    </submittedName>
</protein>
<dbReference type="Proteomes" id="UP001062846">
    <property type="component" value="Chromosome 10"/>
</dbReference>
<organism evidence="1 2">
    <name type="scientific">Rhododendron molle</name>
    <name type="common">Chinese azalea</name>
    <name type="synonym">Azalea mollis</name>
    <dbReference type="NCBI Taxonomy" id="49168"/>
    <lineage>
        <taxon>Eukaryota</taxon>
        <taxon>Viridiplantae</taxon>
        <taxon>Streptophyta</taxon>
        <taxon>Embryophyta</taxon>
        <taxon>Tracheophyta</taxon>
        <taxon>Spermatophyta</taxon>
        <taxon>Magnoliopsida</taxon>
        <taxon>eudicotyledons</taxon>
        <taxon>Gunneridae</taxon>
        <taxon>Pentapetalae</taxon>
        <taxon>asterids</taxon>
        <taxon>Ericales</taxon>
        <taxon>Ericaceae</taxon>
        <taxon>Ericoideae</taxon>
        <taxon>Rhodoreae</taxon>
        <taxon>Rhododendron</taxon>
    </lineage>
</organism>
<proteinExistence type="predicted"/>
<name>A0ACC0LZY5_RHOML</name>